<name>A0AAV5LED1_9ROSI</name>
<proteinExistence type="predicted"/>
<dbReference type="AlphaFoldDB" id="A0AAV5LED1"/>
<gene>
    <name evidence="1" type="ORF">SLEP1_g43854</name>
</gene>
<organism evidence="1 2">
    <name type="scientific">Rubroshorea leprosula</name>
    <dbReference type="NCBI Taxonomy" id="152421"/>
    <lineage>
        <taxon>Eukaryota</taxon>
        <taxon>Viridiplantae</taxon>
        <taxon>Streptophyta</taxon>
        <taxon>Embryophyta</taxon>
        <taxon>Tracheophyta</taxon>
        <taxon>Spermatophyta</taxon>
        <taxon>Magnoliopsida</taxon>
        <taxon>eudicotyledons</taxon>
        <taxon>Gunneridae</taxon>
        <taxon>Pentapetalae</taxon>
        <taxon>rosids</taxon>
        <taxon>malvids</taxon>
        <taxon>Malvales</taxon>
        <taxon>Dipterocarpaceae</taxon>
        <taxon>Rubroshorea</taxon>
    </lineage>
</organism>
<dbReference type="Gene3D" id="3.80.10.10">
    <property type="entry name" value="Ribonuclease Inhibitor"/>
    <property type="match status" value="1"/>
</dbReference>
<protein>
    <recommendedName>
        <fullName evidence="3">Disease resistance protein</fullName>
    </recommendedName>
</protein>
<evidence type="ECO:0008006" key="3">
    <source>
        <dbReference type="Google" id="ProtNLM"/>
    </source>
</evidence>
<accession>A0AAV5LED1</accession>
<dbReference type="InterPro" id="IPR032675">
    <property type="entry name" value="LRR_dom_sf"/>
</dbReference>
<reference evidence="1 2" key="1">
    <citation type="journal article" date="2021" name="Commun. Biol.">
        <title>The genome of Shorea leprosula (Dipterocarpaceae) highlights the ecological relevance of drought in aseasonal tropical rainforests.</title>
        <authorList>
            <person name="Ng K.K.S."/>
            <person name="Kobayashi M.J."/>
            <person name="Fawcett J.A."/>
            <person name="Hatakeyama M."/>
            <person name="Paape T."/>
            <person name="Ng C.H."/>
            <person name="Ang C.C."/>
            <person name="Tnah L.H."/>
            <person name="Lee C.T."/>
            <person name="Nishiyama T."/>
            <person name="Sese J."/>
            <person name="O'Brien M.J."/>
            <person name="Copetti D."/>
            <person name="Mohd Noor M.I."/>
            <person name="Ong R.C."/>
            <person name="Putra M."/>
            <person name="Sireger I.Z."/>
            <person name="Indrioko S."/>
            <person name="Kosugi Y."/>
            <person name="Izuno A."/>
            <person name="Isagi Y."/>
            <person name="Lee S.L."/>
            <person name="Shimizu K.K."/>
        </authorList>
    </citation>
    <scope>NUCLEOTIDE SEQUENCE [LARGE SCALE GENOMIC DNA]</scope>
    <source>
        <strain evidence="1">214</strain>
    </source>
</reference>
<dbReference type="EMBL" id="BPVZ01000112">
    <property type="protein sequence ID" value="GKV35608.1"/>
    <property type="molecule type" value="Genomic_DNA"/>
</dbReference>
<evidence type="ECO:0000313" key="1">
    <source>
        <dbReference type="EMBL" id="GKV35608.1"/>
    </source>
</evidence>
<dbReference type="Proteomes" id="UP001054252">
    <property type="component" value="Unassembled WGS sequence"/>
</dbReference>
<sequence>MEEIISEGGVTAMTGDLILFVKLQNLDLFGLSELKSIHRFALSFPSLVAIRVGYCPKLRKIPLSSNSTEGRRVIIRGEQQWWNELEWEDESARDHFLPSFEPC</sequence>
<evidence type="ECO:0000313" key="2">
    <source>
        <dbReference type="Proteomes" id="UP001054252"/>
    </source>
</evidence>
<keyword evidence="2" id="KW-1185">Reference proteome</keyword>
<comment type="caution">
    <text evidence="1">The sequence shown here is derived from an EMBL/GenBank/DDBJ whole genome shotgun (WGS) entry which is preliminary data.</text>
</comment>